<evidence type="ECO:0000313" key="1">
    <source>
        <dbReference type="EMBL" id="MDO7786524.1"/>
    </source>
</evidence>
<dbReference type="Proteomes" id="UP001172911">
    <property type="component" value="Unassembled WGS sequence"/>
</dbReference>
<dbReference type="AlphaFoldDB" id="A0AAW7ZBI9"/>
<sequence length="34" mass="3610">MGFIAGVFVGAFLGILTTCLLVASRETNDTVYDD</sequence>
<protein>
    <submittedName>
        <fullName evidence="1">DUF3789 domain-containing protein</fullName>
    </submittedName>
</protein>
<evidence type="ECO:0000313" key="2">
    <source>
        <dbReference type="Proteomes" id="UP001172911"/>
    </source>
</evidence>
<dbReference type="Pfam" id="PF12664">
    <property type="entry name" value="DUF3789"/>
    <property type="match status" value="1"/>
</dbReference>
<accession>A0AAW7ZBI9</accession>
<gene>
    <name evidence="1" type="ORF">P6N53_04725</name>
</gene>
<reference evidence="1" key="1">
    <citation type="journal article" date="2023" name="J. Hazard. Mater.">
        <title>Anaerobic biodegradation of pyrene and benzo[a]pyrene by a new sulfate-reducing Desulforamulus aquiferis strain DSA.</title>
        <authorList>
            <person name="Zhang Z."/>
            <person name="Sun J."/>
            <person name="Gong X."/>
            <person name="Wang C."/>
            <person name="Wang H."/>
        </authorList>
    </citation>
    <scope>NUCLEOTIDE SEQUENCE</scope>
    <source>
        <strain evidence="1">DSA</strain>
    </source>
</reference>
<proteinExistence type="predicted"/>
<name>A0AAW7ZBI9_9FIRM</name>
<dbReference type="InterPro" id="IPR024522">
    <property type="entry name" value="DUF3789"/>
</dbReference>
<reference evidence="1" key="2">
    <citation type="submission" date="2023-03" db="EMBL/GenBank/DDBJ databases">
        <authorList>
            <person name="Zhang Z."/>
        </authorList>
    </citation>
    <scope>NUCLEOTIDE SEQUENCE</scope>
    <source>
        <strain evidence="1">DSA</strain>
    </source>
</reference>
<comment type="caution">
    <text evidence="1">The sequence shown here is derived from an EMBL/GenBank/DDBJ whole genome shotgun (WGS) entry which is preliminary data.</text>
</comment>
<dbReference type="EMBL" id="JARPTC010000005">
    <property type="protein sequence ID" value="MDO7786524.1"/>
    <property type="molecule type" value="Genomic_DNA"/>
</dbReference>
<keyword evidence="2" id="KW-1185">Reference proteome</keyword>
<organism evidence="1 2">
    <name type="scientific">Desulforamulus aquiferis</name>
    <dbReference type="NCBI Taxonomy" id="1397668"/>
    <lineage>
        <taxon>Bacteria</taxon>
        <taxon>Bacillati</taxon>
        <taxon>Bacillota</taxon>
        <taxon>Clostridia</taxon>
        <taxon>Eubacteriales</taxon>
        <taxon>Peptococcaceae</taxon>
        <taxon>Desulforamulus</taxon>
    </lineage>
</organism>
<dbReference type="RefSeq" id="WP_304541571.1">
    <property type="nucleotide sequence ID" value="NZ_JARPTC010000005.1"/>
</dbReference>